<reference evidence="14" key="1">
    <citation type="submission" date="2024-06" db="EMBL/GenBank/DDBJ databases">
        <authorList>
            <person name="Chang H.C."/>
            <person name="Mun S.Y."/>
        </authorList>
    </citation>
    <scope>NUCLEOTIDE SEQUENCE [LARGE SCALE GENOMIC DNA]</scope>
    <source>
        <strain evidence="14">KT1</strain>
    </source>
</reference>
<dbReference type="NCBIfam" id="TIGR01239">
    <property type="entry name" value="galT_2"/>
    <property type="match status" value="1"/>
</dbReference>
<proteinExistence type="inferred from homology"/>
<dbReference type="EC" id="2.7.7.12" evidence="10"/>
<evidence type="ECO:0000256" key="6">
    <source>
        <dbReference type="ARBA" id="ARBA00022679"/>
    </source>
</evidence>
<evidence type="ECO:0000256" key="3">
    <source>
        <dbReference type="ARBA" id="ARBA00004947"/>
    </source>
</evidence>
<dbReference type="EMBL" id="CP104778">
    <property type="protein sequence ID" value="WPC21975.1"/>
    <property type="molecule type" value="Genomic_DNA"/>
</dbReference>
<organism evidence="13 14">
    <name type="scientific">Pediococcus inopinatus</name>
    <dbReference type="NCBI Taxonomy" id="114090"/>
    <lineage>
        <taxon>Bacteria</taxon>
        <taxon>Bacillati</taxon>
        <taxon>Bacillota</taxon>
        <taxon>Bacilli</taxon>
        <taxon>Lactobacillales</taxon>
        <taxon>Lactobacillaceae</taxon>
        <taxon>Pediococcus</taxon>
    </lineage>
</organism>
<name>A0ABZ0Q752_9LACO</name>
<dbReference type="InterPro" id="IPR005849">
    <property type="entry name" value="GalP_Utransf_N"/>
</dbReference>
<accession>A0ABZ0Q752</accession>
<keyword evidence="6 10" id="KW-0808">Transferase</keyword>
<keyword evidence="14" id="KW-1185">Reference proteome</keyword>
<gene>
    <name evidence="10" type="primary">galT</name>
    <name evidence="13" type="ORF">N6G96_01805</name>
</gene>
<evidence type="ECO:0000256" key="7">
    <source>
        <dbReference type="ARBA" id="ARBA00022695"/>
    </source>
</evidence>
<keyword evidence="9 10" id="KW-0119">Carbohydrate metabolism</keyword>
<dbReference type="PROSITE" id="PS01163">
    <property type="entry name" value="GAL_P_UDP_TRANSF_II"/>
    <property type="match status" value="1"/>
</dbReference>
<evidence type="ECO:0000256" key="8">
    <source>
        <dbReference type="ARBA" id="ARBA00023144"/>
    </source>
</evidence>
<dbReference type="Proteomes" id="UP001302696">
    <property type="component" value="Chromosome"/>
</dbReference>
<evidence type="ECO:0000256" key="2">
    <source>
        <dbReference type="ARBA" id="ARBA00004496"/>
    </source>
</evidence>
<evidence type="ECO:0000256" key="1">
    <source>
        <dbReference type="ARBA" id="ARBA00001107"/>
    </source>
</evidence>
<evidence type="ECO:0000313" key="14">
    <source>
        <dbReference type="Proteomes" id="UP001302696"/>
    </source>
</evidence>
<evidence type="ECO:0000313" key="13">
    <source>
        <dbReference type="EMBL" id="WPC21975.1"/>
    </source>
</evidence>
<dbReference type="NCBIfam" id="NF003629">
    <property type="entry name" value="PRK05270.1-2"/>
    <property type="match status" value="1"/>
</dbReference>
<evidence type="ECO:0000256" key="5">
    <source>
        <dbReference type="ARBA" id="ARBA00022490"/>
    </source>
</evidence>
<keyword evidence="8 10" id="KW-0299">Galactose metabolism</keyword>
<dbReference type="NCBIfam" id="NF003633">
    <property type="entry name" value="PRK05270.2-2"/>
    <property type="match status" value="1"/>
</dbReference>
<dbReference type="NCBIfam" id="NF003631">
    <property type="entry name" value="PRK05270.1-5"/>
    <property type="match status" value="1"/>
</dbReference>
<evidence type="ECO:0000259" key="12">
    <source>
        <dbReference type="Pfam" id="PF02744"/>
    </source>
</evidence>
<dbReference type="Pfam" id="PF02744">
    <property type="entry name" value="GalP_UDP_tr_C"/>
    <property type="match status" value="1"/>
</dbReference>
<dbReference type="RefSeq" id="WP_320531968.1">
    <property type="nucleotide sequence ID" value="NZ_CP104774.1"/>
</dbReference>
<evidence type="ECO:0000256" key="10">
    <source>
        <dbReference type="HAMAP-Rule" id="MF_00571"/>
    </source>
</evidence>
<comment type="pathway">
    <text evidence="3 10">Carbohydrate metabolism; galactose metabolism.</text>
</comment>
<sequence length="489" mass="56261">MENIVENFVTKVLEQGPYQELDRQYLVNRIYALVGETDPQLEKHPSNFLEIHDALIEMAIQNKKIEDNPTEREILGADLMNFATPTPSQVNAKFWNLYQKSASAATTYFYQLSQHNDYIKTRAIAKNIEFPVATDYGNLEITINLSKPEKDPRAIALAQTQQSISYPQCQLCMENEGYEGHVGYPARANHRIVRLLLDGETWGFQYSPYAYFAEHCIFISETHRPMHIDRSTFQNLVALTKLFPEYFVGSNADLPIVGGSMLSHDHYQGGKHNFPMAMAKVETSFKLSDYPDVQAGIVKWPMSVIRLASEDEGELVNAATHILDTWRKYRDPDRQIQCETEGINHHTITPIVRKRANQFEMDLVLRDNQTSKRYPDGIFHPHADVQHIKKENIGLIEVMGRAILPARLKTELQEVQRYLLAQPNQMKEYHKNWADEVQQRHTITDTNVQEILNQEVGHVFLRVLEDAGVFKRTSDGQTGFLKFIKAINR</sequence>
<dbReference type="InterPro" id="IPR000766">
    <property type="entry name" value="GalP_uridyl_Trfase_II"/>
</dbReference>
<feature type="domain" description="Galactose-1-phosphate uridyl transferase C-terminal" evidence="12">
    <location>
        <begin position="241"/>
        <end position="434"/>
    </location>
</feature>
<dbReference type="Pfam" id="PF01087">
    <property type="entry name" value="GalP_UDP_transf"/>
    <property type="match status" value="1"/>
</dbReference>
<comment type="subcellular location">
    <subcellularLocation>
        <location evidence="2 10">Cytoplasm</location>
    </subcellularLocation>
</comment>
<keyword evidence="5 10" id="KW-0963">Cytoplasm</keyword>
<feature type="domain" description="Galactose-1-phosphate uridyl transferase N-terminal" evidence="11">
    <location>
        <begin position="18"/>
        <end position="225"/>
    </location>
</feature>
<dbReference type="NCBIfam" id="NF003630">
    <property type="entry name" value="PRK05270.1-3"/>
    <property type="match status" value="1"/>
</dbReference>
<dbReference type="PIRSF" id="PIRSF006005">
    <property type="entry name" value="GalT_BS"/>
    <property type="match status" value="1"/>
</dbReference>
<dbReference type="PANTHER" id="PTHR39191:SF1">
    <property type="entry name" value="DUF4922 DOMAIN-CONTAINING PROTEIN"/>
    <property type="match status" value="1"/>
</dbReference>
<dbReference type="InterPro" id="IPR023425">
    <property type="entry name" value="GalP_uridyl_Trfase_II_CS"/>
</dbReference>
<comment type="catalytic activity">
    <reaction evidence="1 10">
        <text>alpha-D-galactose 1-phosphate + UDP-alpha-D-glucose = alpha-D-glucose 1-phosphate + UDP-alpha-D-galactose</text>
        <dbReference type="Rhea" id="RHEA:13989"/>
        <dbReference type="ChEBI" id="CHEBI:58336"/>
        <dbReference type="ChEBI" id="CHEBI:58601"/>
        <dbReference type="ChEBI" id="CHEBI:58885"/>
        <dbReference type="ChEBI" id="CHEBI:66914"/>
        <dbReference type="EC" id="2.7.7.12"/>
    </reaction>
</comment>
<dbReference type="PANTHER" id="PTHR39191">
    <property type="entry name" value="GALACTOSE-1-PHOSPHATE URIDYLYLTRANSFERASE"/>
    <property type="match status" value="1"/>
</dbReference>
<evidence type="ECO:0000256" key="4">
    <source>
        <dbReference type="ARBA" id="ARBA00008706"/>
    </source>
</evidence>
<comment type="similarity">
    <text evidence="4 10">Belongs to the galactose-1-phosphate uridylyltransferase type 2 family.</text>
</comment>
<protein>
    <recommendedName>
        <fullName evidence="10">Galactose-1-phosphate uridylyltransferase</fullName>
        <shortName evidence="10">Gal-1-P uridylyltransferase</shortName>
        <ecNumber evidence="10">2.7.7.12</ecNumber>
    </recommendedName>
    <alternativeName>
        <fullName evidence="10">UDP-glucose--hexose-1-phosphate uridylyltransferase</fullName>
    </alternativeName>
</protein>
<dbReference type="HAMAP" id="MF_00571">
    <property type="entry name" value="GalP_UDP_trans"/>
    <property type="match status" value="1"/>
</dbReference>
<evidence type="ECO:0000259" key="11">
    <source>
        <dbReference type="Pfam" id="PF01087"/>
    </source>
</evidence>
<keyword evidence="7 10" id="KW-0548">Nucleotidyltransferase</keyword>
<evidence type="ECO:0000256" key="9">
    <source>
        <dbReference type="ARBA" id="ARBA00023277"/>
    </source>
</evidence>
<dbReference type="GO" id="GO:0008108">
    <property type="term" value="F:UDP-glucose:hexose-1-phosphate uridylyltransferase activity"/>
    <property type="evidence" value="ECO:0007669"/>
    <property type="project" value="UniProtKB-EC"/>
</dbReference>
<dbReference type="InterPro" id="IPR005850">
    <property type="entry name" value="GalP_Utransf_C"/>
</dbReference>